<feature type="compositionally biased region" description="Polar residues" evidence="5">
    <location>
        <begin position="66"/>
        <end position="91"/>
    </location>
</feature>
<keyword evidence="4" id="KW-0472">Membrane</keyword>
<feature type="compositionally biased region" description="Polar residues" evidence="5">
    <location>
        <begin position="27"/>
        <end position="36"/>
    </location>
</feature>
<evidence type="ECO:0000256" key="1">
    <source>
        <dbReference type="ARBA" id="ARBA00004370"/>
    </source>
</evidence>
<dbReference type="Proteomes" id="UP000549052">
    <property type="component" value="Unassembled WGS sequence"/>
</dbReference>
<sequence>MAKSSVPRHSKSARKPVTIELEPSDVVKSSSASGNVPQPEPVGFSPDASVKPQEPKREPEKAASIKSENTPKTENAYQQGASFGRSPSTDQPKPAVSASVTVPQKVNDPLGRLTSGLIGGVVALLGAAALQWAGVLPSPKADLSAVEQQIAELRNAAPPKAALDEGAQVALNGAVENAKQALGQVSGLADELKMVKQSVADAQANAGSAGGGTVDTSAIDTRIASLETQLAASQQKAEQAAGALAGEAQASAALQTRLDALETKVQDDAGQNNMALAIAATGLKSAIDRGGPFAAELDTYLAVAPASADVEGLRATASAGVPTVSMLASQFDNVATKIIATTRTVDPNAGILDRLWASAEGLVQSRPVGLIEGEGVDAITARIEAHLNADDLAAALADWDKLPDSAKAVSTDFANAMRARQKAGDVVSAALSNALTGIKTPAAAQ</sequence>
<reference evidence="6 7" key="1">
    <citation type="submission" date="2020-07" db="EMBL/GenBank/DDBJ databases">
        <title>Genomic Encyclopedia of Type Strains, Phase IV (KMG-V): Genome sequencing to study the core and pangenomes of soil and plant-associated prokaryotes.</title>
        <authorList>
            <person name="Whitman W."/>
        </authorList>
    </citation>
    <scope>NUCLEOTIDE SEQUENCE [LARGE SCALE GENOMIC DNA]</scope>
    <source>
        <strain evidence="6 7">AN3</strain>
    </source>
</reference>
<evidence type="ECO:0000256" key="2">
    <source>
        <dbReference type="ARBA" id="ARBA00022692"/>
    </source>
</evidence>
<evidence type="ECO:0008006" key="8">
    <source>
        <dbReference type="Google" id="ProtNLM"/>
    </source>
</evidence>
<dbReference type="AlphaFoldDB" id="A0A839ED98"/>
<dbReference type="RefSeq" id="WP_182548584.1">
    <property type="nucleotide sequence ID" value="NZ_JACGXN010000001.1"/>
</dbReference>
<organism evidence="6 7">
    <name type="scientific">Phyllobacterium myrsinacearum</name>
    <dbReference type="NCBI Taxonomy" id="28101"/>
    <lineage>
        <taxon>Bacteria</taxon>
        <taxon>Pseudomonadati</taxon>
        <taxon>Pseudomonadota</taxon>
        <taxon>Alphaproteobacteria</taxon>
        <taxon>Hyphomicrobiales</taxon>
        <taxon>Phyllobacteriaceae</taxon>
        <taxon>Phyllobacterium</taxon>
    </lineage>
</organism>
<feature type="region of interest" description="Disordered" evidence="5">
    <location>
        <begin position="1"/>
        <end position="101"/>
    </location>
</feature>
<keyword evidence="2" id="KW-0812">Transmembrane</keyword>
<feature type="compositionally biased region" description="Basic and acidic residues" evidence="5">
    <location>
        <begin position="53"/>
        <end position="63"/>
    </location>
</feature>
<name>A0A839ED98_9HYPH</name>
<comment type="subcellular location">
    <subcellularLocation>
        <location evidence="1">Membrane</location>
    </subcellularLocation>
</comment>
<proteinExistence type="predicted"/>
<evidence type="ECO:0000313" key="6">
    <source>
        <dbReference type="EMBL" id="MBA8877993.1"/>
    </source>
</evidence>
<accession>A0A839ED98</accession>
<evidence type="ECO:0000256" key="4">
    <source>
        <dbReference type="ARBA" id="ARBA00023136"/>
    </source>
</evidence>
<gene>
    <name evidence="6" type="ORF">FHW16_001675</name>
</gene>
<protein>
    <recommendedName>
        <fullName evidence="8">Phage tail protein</fullName>
    </recommendedName>
</protein>
<keyword evidence="3" id="KW-1133">Transmembrane helix</keyword>
<comment type="caution">
    <text evidence="6">The sequence shown here is derived from an EMBL/GenBank/DDBJ whole genome shotgun (WGS) entry which is preliminary data.</text>
</comment>
<evidence type="ECO:0000256" key="5">
    <source>
        <dbReference type="SAM" id="MobiDB-lite"/>
    </source>
</evidence>
<feature type="compositionally biased region" description="Basic residues" evidence="5">
    <location>
        <begin position="1"/>
        <end position="14"/>
    </location>
</feature>
<evidence type="ECO:0000313" key="7">
    <source>
        <dbReference type="Proteomes" id="UP000549052"/>
    </source>
</evidence>
<evidence type="ECO:0000256" key="3">
    <source>
        <dbReference type="ARBA" id="ARBA00022989"/>
    </source>
</evidence>
<dbReference type="Pfam" id="PF09731">
    <property type="entry name" value="Mitofilin"/>
    <property type="match status" value="1"/>
</dbReference>
<dbReference type="EMBL" id="JACGXN010000001">
    <property type="protein sequence ID" value="MBA8877993.1"/>
    <property type="molecule type" value="Genomic_DNA"/>
</dbReference>
<keyword evidence="7" id="KW-1185">Reference proteome</keyword>
<dbReference type="InterPro" id="IPR019133">
    <property type="entry name" value="MIC60"/>
</dbReference>
<dbReference type="GO" id="GO:0016020">
    <property type="term" value="C:membrane"/>
    <property type="evidence" value="ECO:0007669"/>
    <property type="project" value="UniProtKB-SubCell"/>
</dbReference>